<dbReference type="Gene3D" id="3.60.15.10">
    <property type="entry name" value="Ribonuclease Z/Hydroxyacylglutathione hydrolase-like"/>
    <property type="match status" value="1"/>
</dbReference>
<feature type="transmembrane region" description="Helical" evidence="6">
    <location>
        <begin position="293"/>
        <end position="326"/>
    </location>
</feature>
<evidence type="ECO:0000259" key="7">
    <source>
        <dbReference type="SMART" id="SM00849"/>
    </source>
</evidence>
<proteinExistence type="predicted"/>
<keyword evidence="5 6" id="KW-0472">Membrane</keyword>
<keyword evidence="4 6" id="KW-1133">Transmembrane helix</keyword>
<dbReference type="PANTHER" id="PTHR30619:SF7">
    <property type="entry name" value="BETA-LACTAMASE DOMAIN PROTEIN"/>
    <property type="match status" value="1"/>
</dbReference>
<dbReference type="Proteomes" id="UP000286050">
    <property type="component" value="Unassembled WGS sequence"/>
</dbReference>
<feature type="transmembrane region" description="Helical" evidence="6">
    <location>
        <begin position="81"/>
        <end position="104"/>
    </location>
</feature>
<evidence type="ECO:0000256" key="2">
    <source>
        <dbReference type="ARBA" id="ARBA00022475"/>
    </source>
</evidence>
<dbReference type="EMBL" id="QSJI01000001">
    <property type="protein sequence ID" value="RHD57476.1"/>
    <property type="molecule type" value="Genomic_DNA"/>
</dbReference>
<feature type="transmembrane region" description="Helical" evidence="6">
    <location>
        <begin position="356"/>
        <end position="375"/>
    </location>
</feature>
<comment type="subcellular location">
    <subcellularLocation>
        <location evidence="1">Cell membrane</location>
        <topology evidence="1">Multi-pass membrane protein</topology>
    </subcellularLocation>
</comment>
<dbReference type="Pfam" id="PF00753">
    <property type="entry name" value="Lactamase_B"/>
    <property type="match status" value="1"/>
</dbReference>
<feature type="transmembrane region" description="Helical" evidence="6">
    <location>
        <begin position="419"/>
        <end position="441"/>
    </location>
</feature>
<dbReference type="RefSeq" id="WP_118271274.1">
    <property type="nucleotide sequence ID" value="NZ_QSJI01000001.1"/>
</dbReference>
<reference evidence="8 9" key="1">
    <citation type="submission" date="2018-08" db="EMBL/GenBank/DDBJ databases">
        <title>A genome reference for cultivated species of the human gut microbiota.</title>
        <authorList>
            <person name="Zou Y."/>
            <person name="Xue W."/>
            <person name="Luo G."/>
        </authorList>
    </citation>
    <scope>NUCLEOTIDE SEQUENCE [LARGE SCALE GENOMIC DNA]</scope>
    <source>
        <strain evidence="8 9">AM30-5LB</strain>
    </source>
</reference>
<comment type="caution">
    <text evidence="8">The sequence shown here is derived from an EMBL/GenBank/DDBJ whole genome shotgun (WGS) entry which is preliminary data.</text>
</comment>
<dbReference type="SMART" id="SM00849">
    <property type="entry name" value="Lactamase_B"/>
    <property type="match status" value="1"/>
</dbReference>
<feature type="transmembrane region" description="Helical" evidence="6">
    <location>
        <begin position="387"/>
        <end position="407"/>
    </location>
</feature>
<feature type="transmembrane region" description="Helical" evidence="6">
    <location>
        <begin position="18"/>
        <end position="37"/>
    </location>
</feature>
<dbReference type="InterPro" id="IPR035681">
    <property type="entry name" value="ComA-like_MBL"/>
</dbReference>
<keyword evidence="2" id="KW-1003">Cell membrane</keyword>
<dbReference type="InterPro" id="IPR052159">
    <property type="entry name" value="Competence_DNA_uptake"/>
</dbReference>
<protein>
    <submittedName>
        <fullName evidence="8">ComEC/Rec2 family competence protein</fullName>
    </submittedName>
</protein>
<dbReference type="PANTHER" id="PTHR30619">
    <property type="entry name" value="DNA INTERNALIZATION/COMPETENCE PROTEIN COMEC/REC2"/>
    <property type="match status" value="1"/>
</dbReference>
<dbReference type="CDD" id="cd07731">
    <property type="entry name" value="ComA-like_MBL-fold"/>
    <property type="match status" value="1"/>
</dbReference>
<evidence type="ECO:0000256" key="1">
    <source>
        <dbReference type="ARBA" id="ARBA00004651"/>
    </source>
</evidence>
<evidence type="ECO:0000256" key="6">
    <source>
        <dbReference type="SAM" id="Phobius"/>
    </source>
</evidence>
<dbReference type="AlphaFoldDB" id="A0A414FZU9"/>
<evidence type="ECO:0000256" key="4">
    <source>
        <dbReference type="ARBA" id="ARBA00022989"/>
    </source>
</evidence>
<dbReference type="InterPro" id="IPR036866">
    <property type="entry name" value="RibonucZ/Hydroxyglut_hydro"/>
</dbReference>
<feature type="transmembrane region" description="Helical" evidence="6">
    <location>
        <begin position="49"/>
        <end position="69"/>
    </location>
</feature>
<evidence type="ECO:0000313" key="8">
    <source>
        <dbReference type="EMBL" id="RHD57476.1"/>
    </source>
</evidence>
<feature type="transmembrane region" description="Helical" evidence="6">
    <location>
        <begin position="332"/>
        <end position="349"/>
    </location>
</feature>
<gene>
    <name evidence="8" type="ORF">DW787_01135</name>
</gene>
<dbReference type="Pfam" id="PF03772">
    <property type="entry name" value="Competence"/>
    <property type="match status" value="1"/>
</dbReference>
<evidence type="ECO:0000313" key="9">
    <source>
        <dbReference type="Proteomes" id="UP000286050"/>
    </source>
</evidence>
<dbReference type="GO" id="GO:0005886">
    <property type="term" value="C:plasma membrane"/>
    <property type="evidence" value="ECO:0007669"/>
    <property type="project" value="UniProtKB-SubCell"/>
</dbReference>
<feature type="transmembrane region" description="Helical" evidence="6">
    <location>
        <begin position="497"/>
        <end position="514"/>
    </location>
</feature>
<dbReference type="NCBIfam" id="TIGR00360">
    <property type="entry name" value="ComEC_N-term"/>
    <property type="match status" value="1"/>
</dbReference>
<organism evidence="8 9">
    <name type="scientific">Collinsella intestinalis</name>
    <dbReference type="NCBI Taxonomy" id="147207"/>
    <lineage>
        <taxon>Bacteria</taxon>
        <taxon>Bacillati</taxon>
        <taxon>Actinomycetota</taxon>
        <taxon>Coriobacteriia</taxon>
        <taxon>Coriobacteriales</taxon>
        <taxon>Coriobacteriaceae</taxon>
        <taxon>Collinsella</taxon>
    </lineage>
</organism>
<sequence>MRVMGMVGSGRDLPVRPYVPPTAFLAAGVCASALLMLEAGWRLHDCGDVVSWPGAWASSLMSVLSFALAHRLRGSGRLGSIARPIAMFGMGVLIGCITSTGWLLRWQAGSRAVLGAGGGACVLLIRGDPSAGERGFSSTALTVDVDTGKRLGPVRVSSDAKLENGSSVRAVCRVKALDDSDYARSRFAKGEVASARIVSILEQGTEALGVSIGSLRARALRVLDAGGSDYRALVAGTVCGRTTELNQSEAQADFSACGLTHLVAVSGSHFAYIAAMLERALRHAGLSKGAQQLVMLLVMAAYMVFTGGAPSAIRSVCMVAIASAAIMGHRRAHAPSGLAIAVAALVAVDPGAVYDLGFRLSVASVLFIILFGPYVRHHLCALHVPAPIADALSITLVAQWATLPLTLPVFGEVSLVSPLANLLVGPVMSGLLVTGLLGTGVATISDMLAQVAGVSGAAGAIAEFALAPADGLARLSVFFAQVCAGIPFALVSVESSWVVAPIAYGAALLVYVRWRPVMPKRLVLVLALVFACIVVHVSYWTRFAPPEVIVLDIGQGDAILMRDGPSTLLVDAGIGEATRTALARNHVFGLDGVVITHWDKDHWGGLPDVLEGVRVDRLYVADGAADHIPAELSDGPAVSELREGDAVRVGSFVCELIWPDAGVRGDENADSAVLDVSYEGARGGLRVLLTGDTERDELESYVGEVGDIDVLKLGHHGSRVSVSAKALDSLLPELCVASAGEGNRYGHPNPTCVRMVEASGSMFLCTKDVGDIHVTPGHPYPRFRTQR</sequence>
<dbReference type="InterPro" id="IPR004477">
    <property type="entry name" value="ComEC_N"/>
</dbReference>
<keyword evidence="3 6" id="KW-0812">Transmembrane</keyword>
<evidence type="ECO:0000256" key="3">
    <source>
        <dbReference type="ARBA" id="ARBA00022692"/>
    </source>
</evidence>
<accession>A0A414FZU9</accession>
<dbReference type="InterPro" id="IPR001279">
    <property type="entry name" value="Metallo-B-lactamas"/>
</dbReference>
<feature type="transmembrane region" description="Helical" evidence="6">
    <location>
        <begin position="447"/>
        <end position="465"/>
    </location>
</feature>
<name>A0A414FZU9_9ACTN</name>
<feature type="transmembrane region" description="Helical" evidence="6">
    <location>
        <begin position="521"/>
        <end position="540"/>
    </location>
</feature>
<evidence type="ECO:0000256" key="5">
    <source>
        <dbReference type="ARBA" id="ARBA00023136"/>
    </source>
</evidence>
<feature type="domain" description="Metallo-beta-lactamase" evidence="7">
    <location>
        <begin position="555"/>
        <end position="741"/>
    </location>
</feature>
<dbReference type="SUPFAM" id="SSF56281">
    <property type="entry name" value="Metallo-hydrolase/oxidoreductase"/>
    <property type="match status" value="1"/>
</dbReference>